<feature type="compositionally biased region" description="Low complexity" evidence="1">
    <location>
        <begin position="94"/>
        <end position="107"/>
    </location>
</feature>
<dbReference type="EMBL" id="MLJW01000176">
    <property type="protein sequence ID" value="OIQ94980.1"/>
    <property type="molecule type" value="Genomic_DNA"/>
</dbReference>
<feature type="region of interest" description="Disordered" evidence="1">
    <location>
        <begin position="81"/>
        <end position="132"/>
    </location>
</feature>
<evidence type="ECO:0000256" key="1">
    <source>
        <dbReference type="SAM" id="MobiDB-lite"/>
    </source>
</evidence>
<comment type="caution">
    <text evidence="2">The sequence shown here is derived from an EMBL/GenBank/DDBJ whole genome shotgun (WGS) entry which is preliminary data.</text>
</comment>
<feature type="compositionally biased region" description="Low complexity" evidence="1">
    <location>
        <begin position="176"/>
        <end position="189"/>
    </location>
</feature>
<accession>A0A1J5RSD2</accession>
<organism evidence="2">
    <name type="scientific">mine drainage metagenome</name>
    <dbReference type="NCBI Taxonomy" id="410659"/>
    <lineage>
        <taxon>unclassified sequences</taxon>
        <taxon>metagenomes</taxon>
        <taxon>ecological metagenomes</taxon>
    </lineage>
</organism>
<feature type="region of interest" description="Disordered" evidence="1">
    <location>
        <begin position="171"/>
        <end position="219"/>
    </location>
</feature>
<reference evidence="2" key="1">
    <citation type="submission" date="2016-10" db="EMBL/GenBank/DDBJ databases">
        <title>Sequence of Gallionella enrichment culture.</title>
        <authorList>
            <person name="Poehlein A."/>
            <person name="Muehling M."/>
            <person name="Daniel R."/>
        </authorList>
    </citation>
    <scope>NUCLEOTIDE SEQUENCE</scope>
</reference>
<name>A0A1J5RSD2_9ZZZZ</name>
<feature type="compositionally biased region" description="Polar residues" evidence="1">
    <location>
        <begin position="208"/>
        <end position="219"/>
    </location>
</feature>
<protein>
    <submittedName>
        <fullName evidence="2">Uncharacterized protein</fullName>
    </submittedName>
</protein>
<dbReference type="AlphaFoldDB" id="A0A1J5RSD2"/>
<gene>
    <name evidence="2" type="ORF">GALL_230830</name>
</gene>
<sequence>MTQSSTIFDRIDQAAKLSRQLTGKAAARTVSDAFVTERIADIKALHQSGVPLARYARLVAPALGVRPSALLAAFGRAGLTSQPTAPHASEVAKTETTAAPPAPVITAKPRDIHDLPSWADGSDQRDDESDEDYRLRKQLEGPPSAGFNAIGESPDERADVLLKSGKLGFGASGVPRATARSSSRSLSASVPMPWSGASKSSARLCRRGTSSTRASCAHA</sequence>
<evidence type="ECO:0000313" key="2">
    <source>
        <dbReference type="EMBL" id="OIQ94980.1"/>
    </source>
</evidence>
<proteinExistence type="predicted"/>